<dbReference type="SUPFAM" id="SSF53850">
    <property type="entry name" value="Periplasmic binding protein-like II"/>
    <property type="match status" value="1"/>
</dbReference>
<evidence type="ECO:0000256" key="1">
    <source>
        <dbReference type="SAM" id="MobiDB-lite"/>
    </source>
</evidence>
<dbReference type="EMBL" id="SMKQ01000321">
    <property type="protein sequence ID" value="TDD31331.1"/>
    <property type="molecule type" value="Genomic_DNA"/>
</dbReference>
<comment type="caution">
    <text evidence="2">The sequence shown here is derived from an EMBL/GenBank/DDBJ whole genome shotgun (WGS) entry which is preliminary data.</text>
</comment>
<protein>
    <recommendedName>
        <fullName evidence="4">SsuA/THI5-like domain-containing protein</fullName>
    </recommendedName>
</protein>
<evidence type="ECO:0008006" key="4">
    <source>
        <dbReference type="Google" id="ProtNLM"/>
    </source>
</evidence>
<accession>A0A4R4XJR5</accession>
<dbReference type="Pfam" id="PF13379">
    <property type="entry name" value="NMT1_2"/>
    <property type="match status" value="1"/>
</dbReference>
<dbReference type="AlphaFoldDB" id="A0A4R4XJR5"/>
<evidence type="ECO:0000313" key="3">
    <source>
        <dbReference type="Proteomes" id="UP000295302"/>
    </source>
</evidence>
<sequence length="106" mass="11330">MRALSAGPQAAARPAGAPEQSHITVGLVTDVESAPVFVALAENYFKEEGLTVEPEIIVSAASAAPQVERGRLDLAQTDYTTTFIANQAGKKFRSSRRRSTCPMPVR</sequence>
<evidence type="ECO:0000313" key="2">
    <source>
        <dbReference type="EMBL" id="TDD31331.1"/>
    </source>
</evidence>
<dbReference type="OrthoDB" id="8892982at2"/>
<dbReference type="Gene3D" id="3.40.190.10">
    <property type="entry name" value="Periplasmic binding protein-like II"/>
    <property type="match status" value="1"/>
</dbReference>
<organism evidence="2 3">
    <name type="scientific">Nonomuraea terrae</name>
    <dbReference type="NCBI Taxonomy" id="2530383"/>
    <lineage>
        <taxon>Bacteria</taxon>
        <taxon>Bacillati</taxon>
        <taxon>Actinomycetota</taxon>
        <taxon>Actinomycetes</taxon>
        <taxon>Streptosporangiales</taxon>
        <taxon>Streptosporangiaceae</taxon>
        <taxon>Nonomuraea</taxon>
    </lineage>
</organism>
<proteinExistence type="predicted"/>
<keyword evidence="3" id="KW-1185">Reference proteome</keyword>
<gene>
    <name evidence="2" type="ORF">E1286_45050</name>
</gene>
<reference evidence="2 3" key="1">
    <citation type="submission" date="2019-03" db="EMBL/GenBank/DDBJ databases">
        <title>Draft genome sequences of novel Actinobacteria.</title>
        <authorList>
            <person name="Sahin N."/>
            <person name="Ay H."/>
            <person name="Saygin H."/>
        </authorList>
    </citation>
    <scope>NUCLEOTIDE SEQUENCE [LARGE SCALE GENOMIC DNA]</scope>
    <source>
        <strain evidence="2 3">CH32</strain>
    </source>
</reference>
<dbReference type="Proteomes" id="UP000295302">
    <property type="component" value="Unassembled WGS sequence"/>
</dbReference>
<feature type="region of interest" description="Disordered" evidence="1">
    <location>
        <begin position="1"/>
        <end position="20"/>
    </location>
</feature>
<name>A0A4R4XJR5_9ACTN</name>
<dbReference type="RefSeq" id="WP_132623214.1">
    <property type="nucleotide sequence ID" value="NZ_SMKQ01000321.1"/>
</dbReference>